<keyword evidence="6 12" id="KW-0862">Zinc</keyword>
<reference evidence="15 16" key="1">
    <citation type="journal article" date="2022" name="Nat. Ecol. Evol.">
        <title>A masculinizing supergene underlies an exaggerated male reproductive morph in a spider.</title>
        <authorList>
            <person name="Hendrickx F."/>
            <person name="De Corte Z."/>
            <person name="Sonet G."/>
            <person name="Van Belleghem S.M."/>
            <person name="Kostlbacher S."/>
            <person name="Vangestel C."/>
        </authorList>
    </citation>
    <scope>NUCLEOTIDE SEQUENCE [LARGE SCALE GENOMIC DNA]</scope>
    <source>
        <strain evidence="15">W744_W776</strain>
    </source>
</reference>
<comment type="catalytic activity">
    <reaction evidence="11">
        <text>L-lysyl-[protein] + acetyl-CoA = N(6)-acetyl-L-lysyl-[protein] + CoA + H(+)</text>
        <dbReference type="Rhea" id="RHEA:45948"/>
        <dbReference type="Rhea" id="RHEA-COMP:9752"/>
        <dbReference type="Rhea" id="RHEA-COMP:10731"/>
        <dbReference type="ChEBI" id="CHEBI:15378"/>
        <dbReference type="ChEBI" id="CHEBI:29969"/>
        <dbReference type="ChEBI" id="CHEBI:57287"/>
        <dbReference type="ChEBI" id="CHEBI:57288"/>
        <dbReference type="ChEBI" id="CHEBI:61930"/>
        <dbReference type="EC" id="2.3.1.48"/>
    </reaction>
</comment>
<comment type="subcellular location">
    <subcellularLocation>
        <location evidence="1">Nucleus</location>
    </subcellularLocation>
</comment>
<dbReference type="PROSITE" id="PS50134">
    <property type="entry name" value="ZF_TAZ"/>
    <property type="match status" value="1"/>
</dbReference>
<dbReference type="Gene3D" id="1.20.1020.10">
    <property type="entry name" value="TAZ domain"/>
    <property type="match status" value="1"/>
</dbReference>
<keyword evidence="10" id="KW-0539">Nucleus</keyword>
<dbReference type="PANTHER" id="PTHR13808">
    <property type="entry name" value="CBP/P300-RELATED"/>
    <property type="match status" value="1"/>
</dbReference>
<evidence type="ECO:0000313" key="16">
    <source>
        <dbReference type="Proteomes" id="UP000827092"/>
    </source>
</evidence>
<gene>
    <name evidence="15" type="ORF">JTE90_003284</name>
</gene>
<keyword evidence="4 12" id="KW-0479">Metal-binding</keyword>
<dbReference type="GO" id="GO:0000123">
    <property type="term" value="C:histone acetyltransferase complex"/>
    <property type="evidence" value="ECO:0007669"/>
    <property type="project" value="TreeGrafter"/>
</dbReference>
<evidence type="ECO:0000256" key="2">
    <source>
        <dbReference type="ARBA" id="ARBA00013184"/>
    </source>
</evidence>
<evidence type="ECO:0000256" key="7">
    <source>
        <dbReference type="ARBA" id="ARBA00022853"/>
    </source>
</evidence>
<keyword evidence="3" id="KW-0808">Transferase</keyword>
<dbReference type="PANTHER" id="PTHR13808:SF1">
    <property type="entry name" value="HISTONE ACETYLTRANSFERASE"/>
    <property type="match status" value="1"/>
</dbReference>
<dbReference type="AlphaFoldDB" id="A0AAV6V5C7"/>
<protein>
    <recommendedName>
        <fullName evidence="2">histone acetyltransferase</fullName>
        <ecNumber evidence="2">2.3.1.48</ecNumber>
    </recommendedName>
</protein>
<evidence type="ECO:0000256" key="4">
    <source>
        <dbReference type="ARBA" id="ARBA00022723"/>
    </source>
</evidence>
<feature type="region of interest" description="Disordered" evidence="13">
    <location>
        <begin position="95"/>
        <end position="125"/>
    </location>
</feature>
<evidence type="ECO:0000256" key="10">
    <source>
        <dbReference type="ARBA" id="ARBA00023242"/>
    </source>
</evidence>
<evidence type="ECO:0000256" key="8">
    <source>
        <dbReference type="ARBA" id="ARBA00023015"/>
    </source>
</evidence>
<keyword evidence="7" id="KW-0156">Chromatin regulator</keyword>
<dbReference type="GO" id="GO:0005667">
    <property type="term" value="C:transcription regulator complex"/>
    <property type="evidence" value="ECO:0007669"/>
    <property type="project" value="TreeGrafter"/>
</dbReference>
<dbReference type="InterPro" id="IPR035898">
    <property type="entry name" value="TAZ_dom_sf"/>
</dbReference>
<evidence type="ECO:0000256" key="5">
    <source>
        <dbReference type="ARBA" id="ARBA00022771"/>
    </source>
</evidence>
<dbReference type="EC" id="2.3.1.48" evidence="2"/>
<evidence type="ECO:0000256" key="11">
    <source>
        <dbReference type="ARBA" id="ARBA00048017"/>
    </source>
</evidence>
<evidence type="ECO:0000313" key="15">
    <source>
        <dbReference type="EMBL" id="KAG8191273.1"/>
    </source>
</evidence>
<dbReference type="GO" id="GO:0004402">
    <property type="term" value="F:histone acetyltransferase activity"/>
    <property type="evidence" value="ECO:0007669"/>
    <property type="project" value="InterPro"/>
</dbReference>
<dbReference type="GO" id="GO:0045944">
    <property type="term" value="P:positive regulation of transcription by RNA polymerase II"/>
    <property type="evidence" value="ECO:0007669"/>
    <property type="project" value="TreeGrafter"/>
</dbReference>
<feature type="domain" description="TAZ-type" evidence="14">
    <location>
        <begin position="1"/>
        <end position="76"/>
    </location>
</feature>
<sequence length="297" mass="32820">MEQFQRWIFALEHASHCENINCCLLSQPTCEKVKKIMSHVKRCCICANCKKVITLICCPAKKCQENKCPLLFCLGIQRKLRADNGTIANSKMLNGNCSKSTTRQTFHGSSSRTSQPSPYTRPAMPHMVGSPGSYGNSTDVNNLTANPALPYTQKKLQQHMQKPMPQMQPGTKSNDGCELINVGNWGNSNFNQNILLHTQPGQPLGLRPHSQMMGANNMHNPAGPACGGISQVMDTPGTSDPGSMQPNNSQQDLKIKQLLKSLKSSKLSNQKEFLQQKKQVLHVLNSDLQLMTAFINQ</sequence>
<keyword evidence="9" id="KW-0804">Transcription</keyword>
<evidence type="ECO:0000256" key="9">
    <source>
        <dbReference type="ARBA" id="ARBA00023163"/>
    </source>
</evidence>
<dbReference type="EMBL" id="JAFNEN010000162">
    <property type="protein sequence ID" value="KAG8191273.1"/>
    <property type="molecule type" value="Genomic_DNA"/>
</dbReference>
<dbReference type="SUPFAM" id="SSF57933">
    <property type="entry name" value="TAZ domain"/>
    <property type="match status" value="1"/>
</dbReference>
<dbReference type="InterPro" id="IPR013178">
    <property type="entry name" value="Histone_AcTrfase_Rtt109/CBP"/>
</dbReference>
<dbReference type="GO" id="GO:0008270">
    <property type="term" value="F:zinc ion binding"/>
    <property type="evidence" value="ECO:0007669"/>
    <property type="project" value="UniProtKB-KW"/>
</dbReference>
<evidence type="ECO:0000259" key="14">
    <source>
        <dbReference type="PROSITE" id="PS50134"/>
    </source>
</evidence>
<feature type="compositionally biased region" description="Polar residues" evidence="13">
    <location>
        <begin position="232"/>
        <end position="248"/>
    </location>
</feature>
<keyword evidence="16" id="KW-1185">Reference proteome</keyword>
<dbReference type="Proteomes" id="UP000827092">
    <property type="component" value="Unassembled WGS sequence"/>
</dbReference>
<evidence type="ECO:0000256" key="12">
    <source>
        <dbReference type="PROSITE-ProRule" id="PRU00203"/>
    </source>
</evidence>
<feature type="region of interest" description="Disordered" evidence="13">
    <location>
        <begin position="224"/>
        <end position="250"/>
    </location>
</feature>
<feature type="zinc finger region" description="TAZ-type" evidence="12">
    <location>
        <begin position="1"/>
        <end position="76"/>
    </location>
</feature>
<accession>A0AAV6V5C7</accession>
<dbReference type="GO" id="GO:0031490">
    <property type="term" value="F:chromatin DNA binding"/>
    <property type="evidence" value="ECO:0007669"/>
    <property type="project" value="TreeGrafter"/>
</dbReference>
<evidence type="ECO:0000256" key="13">
    <source>
        <dbReference type="SAM" id="MobiDB-lite"/>
    </source>
</evidence>
<organism evidence="15 16">
    <name type="scientific">Oedothorax gibbosus</name>
    <dbReference type="NCBI Taxonomy" id="931172"/>
    <lineage>
        <taxon>Eukaryota</taxon>
        <taxon>Metazoa</taxon>
        <taxon>Ecdysozoa</taxon>
        <taxon>Arthropoda</taxon>
        <taxon>Chelicerata</taxon>
        <taxon>Arachnida</taxon>
        <taxon>Araneae</taxon>
        <taxon>Araneomorphae</taxon>
        <taxon>Entelegynae</taxon>
        <taxon>Araneoidea</taxon>
        <taxon>Linyphiidae</taxon>
        <taxon>Erigoninae</taxon>
        <taxon>Oedothorax</taxon>
    </lineage>
</organism>
<name>A0AAV6V5C7_9ARAC</name>
<evidence type="ECO:0000256" key="6">
    <source>
        <dbReference type="ARBA" id="ARBA00022833"/>
    </source>
</evidence>
<keyword evidence="8" id="KW-0805">Transcription regulation</keyword>
<feature type="compositionally biased region" description="Polar residues" evidence="13">
    <location>
        <begin position="95"/>
        <end position="118"/>
    </location>
</feature>
<dbReference type="GO" id="GO:0003713">
    <property type="term" value="F:transcription coactivator activity"/>
    <property type="evidence" value="ECO:0007669"/>
    <property type="project" value="TreeGrafter"/>
</dbReference>
<evidence type="ECO:0000256" key="1">
    <source>
        <dbReference type="ARBA" id="ARBA00004123"/>
    </source>
</evidence>
<dbReference type="GO" id="GO:0005634">
    <property type="term" value="C:nucleus"/>
    <property type="evidence" value="ECO:0007669"/>
    <property type="project" value="UniProtKB-SubCell"/>
</dbReference>
<evidence type="ECO:0000256" key="3">
    <source>
        <dbReference type="ARBA" id="ARBA00022679"/>
    </source>
</evidence>
<dbReference type="InterPro" id="IPR000197">
    <property type="entry name" value="Znf_TAZ"/>
</dbReference>
<comment type="caution">
    <text evidence="15">The sequence shown here is derived from an EMBL/GenBank/DDBJ whole genome shotgun (WGS) entry which is preliminary data.</text>
</comment>
<proteinExistence type="predicted"/>
<keyword evidence="5 12" id="KW-0863">Zinc-finger</keyword>